<feature type="compositionally biased region" description="Basic and acidic residues" evidence="6">
    <location>
        <begin position="479"/>
        <end position="492"/>
    </location>
</feature>
<reference evidence="9" key="1">
    <citation type="submission" date="2020-08" db="EMBL/GenBank/DDBJ databases">
        <title>Multicomponent nature underlies the extraordinary mechanical properties of spider dragline silk.</title>
        <authorList>
            <person name="Kono N."/>
            <person name="Nakamura H."/>
            <person name="Mori M."/>
            <person name="Yoshida Y."/>
            <person name="Ohtoshi R."/>
            <person name="Malay A.D."/>
            <person name="Moran D.A.P."/>
            <person name="Tomita M."/>
            <person name="Numata K."/>
            <person name="Arakawa K."/>
        </authorList>
    </citation>
    <scope>NUCLEOTIDE SEQUENCE</scope>
</reference>
<feature type="transmembrane region" description="Helical" evidence="7">
    <location>
        <begin position="285"/>
        <end position="302"/>
    </location>
</feature>
<dbReference type="GO" id="GO:0016020">
    <property type="term" value="C:membrane"/>
    <property type="evidence" value="ECO:0007669"/>
    <property type="project" value="UniProtKB-SubCell"/>
</dbReference>
<dbReference type="Proteomes" id="UP000886998">
    <property type="component" value="Unassembled WGS sequence"/>
</dbReference>
<dbReference type="InterPro" id="IPR006153">
    <property type="entry name" value="Cation/H_exchanger_TM"/>
</dbReference>
<dbReference type="InterPro" id="IPR038770">
    <property type="entry name" value="Na+/solute_symporter_sf"/>
</dbReference>
<evidence type="ECO:0000256" key="5">
    <source>
        <dbReference type="ARBA" id="ARBA00023136"/>
    </source>
</evidence>
<name>A0A8X6YI56_9ARAC</name>
<evidence type="ECO:0000256" key="7">
    <source>
        <dbReference type="SAM" id="Phobius"/>
    </source>
</evidence>
<evidence type="ECO:0000256" key="3">
    <source>
        <dbReference type="ARBA" id="ARBA00022692"/>
    </source>
</evidence>
<keyword evidence="10" id="KW-1185">Reference proteome</keyword>
<dbReference type="PANTHER" id="PTHR31102">
    <property type="match status" value="1"/>
</dbReference>
<dbReference type="GO" id="GO:1902600">
    <property type="term" value="P:proton transmembrane transport"/>
    <property type="evidence" value="ECO:0007669"/>
    <property type="project" value="InterPro"/>
</dbReference>
<comment type="caution">
    <text evidence="9">The sequence shown here is derived from an EMBL/GenBank/DDBJ whole genome shotgun (WGS) entry which is preliminary data.</text>
</comment>
<sequence>MELESMYNEVPDEIHKDLGKRSGNKLHRILPSKRKIFLALTQSLVLLFLCASLYGILGTDALPGSELFALLILSVTAHIAGRVVCLIKLPPLIGMLITGFLFRNLPFIPFYKNISIRWATTLRASAFVIILLKAGLGLDAEKLKTLKRIVFQLAFSPCIVETIVISIISHFLLHLPWTWAIMLGFVISAVSPAVVVPGLLSLQDRSFGIKKGIPTLVIAAASVDDILAITGFTIMLSVSLSGGDNLWITFLKGILEPVGGLVYGILFGIAFWILPGSQISSSASLFYHVILLCLGGFTGMFLSKRLEIAGAGPIACLVMAFVASLRWKKDADHLENIEKVIGKMWVILQPFLFSLIGAEVSVQNLQSNLGNTILTLLIALAFRIATAMFASFGGDFNLKEKIFIAVAWLPKATVQAAVGPQALDYVLTNNMGKEMENLAQKILTGAVLSIMMTAPIGAALIAILGPLLLSQDEKTNRKEMNSLEVKDNKDESISGFEV</sequence>
<proteinExistence type="inferred from homology"/>
<dbReference type="GO" id="GO:0015297">
    <property type="term" value="F:antiporter activity"/>
    <property type="evidence" value="ECO:0007669"/>
    <property type="project" value="InterPro"/>
</dbReference>
<evidence type="ECO:0000256" key="2">
    <source>
        <dbReference type="ARBA" id="ARBA00007367"/>
    </source>
</evidence>
<dbReference type="Gene3D" id="1.20.1530.20">
    <property type="match status" value="1"/>
</dbReference>
<feature type="region of interest" description="Disordered" evidence="6">
    <location>
        <begin position="479"/>
        <end position="498"/>
    </location>
</feature>
<feature type="transmembrane region" description="Helical" evidence="7">
    <location>
        <begin position="212"/>
        <end position="234"/>
    </location>
</feature>
<dbReference type="EMBL" id="BMAV01020010">
    <property type="protein sequence ID" value="GFY73361.1"/>
    <property type="molecule type" value="Genomic_DNA"/>
</dbReference>
<dbReference type="Pfam" id="PF00999">
    <property type="entry name" value="Na_H_Exchanger"/>
    <property type="match status" value="1"/>
</dbReference>
<protein>
    <recommendedName>
        <fullName evidence="8">Cation/H+ exchanger transmembrane domain-containing protein</fullName>
    </recommendedName>
</protein>
<evidence type="ECO:0000259" key="8">
    <source>
        <dbReference type="Pfam" id="PF00999"/>
    </source>
</evidence>
<feature type="domain" description="Cation/H+ exchanger transmembrane" evidence="8">
    <location>
        <begin position="75"/>
        <end position="425"/>
    </location>
</feature>
<keyword evidence="3 7" id="KW-0812">Transmembrane</keyword>
<evidence type="ECO:0000313" key="9">
    <source>
        <dbReference type="EMBL" id="GFY73361.1"/>
    </source>
</evidence>
<organism evidence="9 10">
    <name type="scientific">Trichonephila inaurata madagascariensis</name>
    <dbReference type="NCBI Taxonomy" id="2747483"/>
    <lineage>
        <taxon>Eukaryota</taxon>
        <taxon>Metazoa</taxon>
        <taxon>Ecdysozoa</taxon>
        <taxon>Arthropoda</taxon>
        <taxon>Chelicerata</taxon>
        <taxon>Arachnida</taxon>
        <taxon>Araneae</taxon>
        <taxon>Araneomorphae</taxon>
        <taxon>Entelegynae</taxon>
        <taxon>Araneoidea</taxon>
        <taxon>Nephilidae</taxon>
        <taxon>Trichonephila</taxon>
        <taxon>Trichonephila inaurata</taxon>
    </lineage>
</organism>
<evidence type="ECO:0000313" key="10">
    <source>
        <dbReference type="Proteomes" id="UP000886998"/>
    </source>
</evidence>
<evidence type="ECO:0000256" key="1">
    <source>
        <dbReference type="ARBA" id="ARBA00004141"/>
    </source>
</evidence>
<feature type="transmembrane region" description="Helical" evidence="7">
    <location>
        <begin position="116"/>
        <end position="138"/>
    </location>
</feature>
<accession>A0A8X6YI56</accession>
<feature type="transmembrane region" description="Helical" evidence="7">
    <location>
        <begin position="369"/>
        <end position="390"/>
    </location>
</feature>
<evidence type="ECO:0000256" key="4">
    <source>
        <dbReference type="ARBA" id="ARBA00022989"/>
    </source>
</evidence>
<feature type="transmembrane region" description="Helical" evidence="7">
    <location>
        <begin position="308"/>
        <end position="328"/>
    </location>
</feature>
<dbReference type="InterPro" id="IPR051843">
    <property type="entry name" value="CPA1_transporter"/>
</dbReference>
<feature type="transmembrane region" description="Helical" evidence="7">
    <location>
        <begin position="179"/>
        <end position="200"/>
    </location>
</feature>
<keyword evidence="5 7" id="KW-0472">Membrane</keyword>
<comment type="similarity">
    <text evidence="2">Belongs to the monovalent cation:proton antiporter 1 (CPA1) transporter (TC 2.A.36) family.</text>
</comment>
<gene>
    <name evidence="9" type="primary">Slc9b2</name>
    <name evidence="9" type="ORF">TNIN_464661</name>
</gene>
<feature type="transmembrane region" description="Helical" evidence="7">
    <location>
        <begin position="150"/>
        <end position="173"/>
    </location>
</feature>
<feature type="transmembrane region" description="Helical" evidence="7">
    <location>
        <begin position="254"/>
        <end position="273"/>
    </location>
</feature>
<evidence type="ECO:0000256" key="6">
    <source>
        <dbReference type="SAM" id="MobiDB-lite"/>
    </source>
</evidence>
<keyword evidence="4 7" id="KW-1133">Transmembrane helix</keyword>
<dbReference type="AlphaFoldDB" id="A0A8X6YI56"/>
<feature type="transmembrane region" description="Helical" evidence="7">
    <location>
        <begin position="36"/>
        <end position="55"/>
    </location>
</feature>
<dbReference type="OrthoDB" id="423807at2759"/>
<comment type="subcellular location">
    <subcellularLocation>
        <location evidence="1">Membrane</location>
        <topology evidence="1">Multi-pass membrane protein</topology>
    </subcellularLocation>
</comment>
<feature type="transmembrane region" description="Helical" evidence="7">
    <location>
        <begin position="340"/>
        <end position="357"/>
    </location>
</feature>
<dbReference type="PANTHER" id="PTHR31102:SF1">
    <property type="entry name" value="CATION_H+ EXCHANGER DOMAIN-CONTAINING PROTEIN"/>
    <property type="match status" value="1"/>
</dbReference>
<feature type="transmembrane region" description="Helical" evidence="7">
    <location>
        <begin position="442"/>
        <end position="469"/>
    </location>
</feature>